<feature type="compositionally biased region" description="Polar residues" evidence="1">
    <location>
        <begin position="217"/>
        <end position="231"/>
    </location>
</feature>
<feature type="region of interest" description="Disordered" evidence="1">
    <location>
        <begin position="143"/>
        <end position="257"/>
    </location>
</feature>
<evidence type="ECO:0000313" key="4">
    <source>
        <dbReference type="Proteomes" id="UP000186601"/>
    </source>
</evidence>
<evidence type="ECO:0000256" key="1">
    <source>
        <dbReference type="SAM" id="MobiDB-lite"/>
    </source>
</evidence>
<feature type="transmembrane region" description="Helical" evidence="2">
    <location>
        <begin position="268"/>
        <end position="289"/>
    </location>
</feature>
<organism evidence="3 4">
    <name type="scientific">Hermanssonia centrifuga</name>
    <dbReference type="NCBI Taxonomy" id="98765"/>
    <lineage>
        <taxon>Eukaryota</taxon>
        <taxon>Fungi</taxon>
        <taxon>Dikarya</taxon>
        <taxon>Basidiomycota</taxon>
        <taxon>Agaricomycotina</taxon>
        <taxon>Agaricomycetes</taxon>
        <taxon>Polyporales</taxon>
        <taxon>Meruliaceae</taxon>
        <taxon>Hermanssonia</taxon>
    </lineage>
</organism>
<keyword evidence="2" id="KW-1133">Transmembrane helix</keyword>
<feature type="compositionally biased region" description="Pro residues" evidence="1">
    <location>
        <begin position="143"/>
        <end position="155"/>
    </location>
</feature>
<feature type="compositionally biased region" description="Polar residues" evidence="1">
    <location>
        <begin position="355"/>
        <end position="364"/>
    </location>
</feature>
<reference evidence="3 4" key="1">
    <citation type="submission" date="2018-02" db="EMBL/GenBank/DDBJ databases">
        <title>Genome sequence of the basidiomycete white-rot fungus Phlebia centrifuga.</title>
        <authorList>
            <person name="Granchi Z."/>
            <person name="Peng M."/>
            <person name="de Vries R.P."/>
            <person name="Hilden K."/>
            <person name="Makela M.R."/>
            <person name="Grigoriev I."/>
            <person name="Riley R."/>
        </authorList>
    </citation>
    <scope>NUCLEOTIDE SEQUENCE [LARGE SCALE GENOMIC DNA]</scope>
    <source>
        <strain evidence="3 4">FBCC195</strain>
    </source>
</reference>
<feature type="compositionally biased region" description="Pro residues" evidence="1">
    <location>
        <begin position="163"/>
        <end position="174"/>
    </location>
</feature>
<dbReference type="Proteomes" id="UP000186601">
    <property type="component" value="Unassembled WGS sequence"/>
</dbReference>
<evidence type="ECO:0000256" key="2">
    <source>
        <dbReference type="SAM" id="Phobius"/>
    </source>
</evidence>
<evidence type="ECO:0000313" key="3">
    <source>
        <dbReference type="EMBL" id="PSR71020.1"/>
    </source>
</evidence>
<dbReference type="OrthoDB" id="3265734at2759"/>
<dbReference type="AlphaFoldDB" id="A0A2R6NF59"/>
<gene>
    <name evidence="3" type="ORF">PHLCEN_2v13124</name>
</gene>
<dbReference type="EMBL" id="MLYV02001297">
    <property type="protein sequence ID" value="PSR71020.1"/>
    <property type="molecule type" value="Genomic_DNA"/>
</dbReference>
<comment type="caution">
    <text evidence="3">The sequence shown here is derived from an EMBL/GenBank/DDBJ whole genome shotgun (WGS) entry which is preliminary data.</text>
</comment>
<proteinExistence type="predicted"/>
<keyword evidence="2" id="KW-0812">Transmembrane</keyword>
<feature type="compositionally biased region" description="Polar residues" evidence="1">
    <location>
        <begin position="435"/>
        <end position="462"/>
    </location>
</feature>
<feature type="compositionally biased region" description="Polar residues" evidence="1">
    <location>
        <begin position="177"/>
        <end position="193"/>
    </location>
</feature>
<feature type="compositionally biased region" description="Low complexity" evidence="1">
    <location>
        <begin position="194"/>
        <end position="209"/>
    </location>
</feature>
<sequence>MSNGGTITYDDRDQVKYTSGPWYPLTATDPDTSAWQDGTLTGVNYGGATFTFTFSGSRVSVYGTLRGMNYTVTTPTESSYSIDGVVKQNYIAPQVTVEQDKVLFFDSGDIGALNHFLSVSVTSATGSFPYYLDFITVVPPPAPVTTSSTPPPPQAPSSSPAAQQPPPSNTPPPAQTETSAAPGTPNSVPSSNKPPTSASPQSASTQSSALVLPPQPGGSTTIIVENGSSVAVQLAPSDTSSSSTSSATPAPGPVQNNSAVSHVKVGPIAGGVVGGVVILIAALALFFLCRRHKKSGNARAKNNDVDFIEGRGMQETGTGNGASGVTPYLLPRDYGTTSAPMVPQQIAAPLAPGSVSGTPQSQPSEKARLALQGPSSFAGPAFLSEHEIRVPPAPVSERSLYSLTSASDYTSNSKTHLLVPRRHIDSPSTGDADVSNHSISSGEHVSSFQLEESQSSPPTASANVPGPSIIHADSGIRFLPRAAGSDDPTYDASSILSPVPSEVPPVYTAR</sequence>
<keyword evidence="4" id="KW-1185">Reference proteome</keyword>
<feature type="compositionally biased region" description="Low complexity" evidence="1">
    <location>
        <begin position="235"/>
        <end position="249"/>
    </location>
</feature>
<accession>A0A2R6NF59</accession>
<protein>
    <submittedName>
        <fullName evidence="3">Uncharacterized protein</fullName>
    </submittedName>
</protein>
<keyword evidence="2" id="KW-0472">Membrane</keyword>
<feature type="region of interest" description="Disordered" evidence="1">
    <location>
        <begin position="349"/>
        <end position="369"/>
    </location>
</feature>
<dbReference type="Gene3D" id="2.60.120.260">
    <property type="entry name" value="Galactose-binding domain-like"/>
    <property type="match status" value="1"/>
</dbReference>
<name>A0A2R6NF59_9APHY</name>
<feature type="region of interest" description="Disordered" evidence="1">
    <location>
        <begin position="411"/>
        <end position="510"/>
    </location>
</feature>